<evidence type="ECO:0000259" key="8">
    <source>
        <dbReference type="Pfam" id="PF14833"/>
    </source>
</evidence>
<evidence type="ECO:0000256" key="1">
    <source>
        <dbReference type="ARBA" id="ARBA00005023"/>
    </source>
</evidence>
<dbReference type="Pfam" id="PF03446">
    <property type="entry name" value="NAD_binding_2"/>
    <property type="match status" value="1"/>
</dbReference>
<evidence type="ECO:0000256" key="5">
    <source>
        <dbReference type="ARBA" id="ARBA00023027"/>
    </source>
</evidence>
<dbReference type="PANTHER" id="PTHR22981">
    <property type="entry name" value="3-HYDROXYISOBUTYRATE DEHYDROGENASE-RELATED"/>
    <property type="match status" value="1"/>
</dbReference>
<dbReference type="GO" id="GO:0050661">
    <property type="term" value="F:NADP binding"/>
    <property type="evidence" value="ECO:0007669"/>
    <property type="project" value="InterPro"/>
</dbReference>
<feature type="domain" description="6-phosphogluconate dehydrogenase NADP-binding" evidence="7">
    <location>
        <begin position="3"/>
        <end position="162"/>
    </location>
</feature>
<keyword evidence="5" id="KW-0520">NAD</keyword>
<feature type="active site" evidence="6">
    <location>
        <position position="171"/>
    </location>
</feature>
<dbReference type="Pfam" id="PF14833">
    <property type="entry name" value="NAD_binding_11"/>
    <property type="match status" value="1"/>
</dbReference>
<dbReference type="InterPro" id="IPR013328">
    <property type="entry name" value="6PGD_dom2"/>
</dbReference>
<dbReference type="GO" id="GO:0008442">
    <property type="term" value="F:3-hydroxyisobutyrate dehydrogenase activity"/>
    <property type="evidence" value="ECO:0007669"/>
    <property type="project" value="InterPro"/>
</dbReference>
<dbReference type="InterPro" id="IPR015815">
    <property type="entry name" value="HIBADH-related"/>
</dbReference>
<keyword evidence="3" id="KW-0101">Branched-chain amino acid catabolism</keyword>
<keyword evidence="4" id="KW-0560">Oxidoreductase</keyword>
<dbReference type="OrthoDB" id="9812907at2"/>
<comment type="caution">
    <text evidence="9">The sequence shown here is derived from an EMBL/GenBank/DDBJ whole genome shotgun (WGS) entry which is preliminary data.</text>
</comment>
<protein>
    <submittedName>
        <fullName evidence="9">3-hydroxyisobutyrate dehydrogenase</fullName>
    </submittedName>
</protein>
<dbReference type="PIRSF" id="PIRSF000103">
    <property type="entry name" value="HIBADH"/>
    <property type="match status" value="1"/>
</dbReference>
<evidence type="ECO:0000259" key="7">
    <source>
        <dbReference type="Pfam" id="PF03446"/>
    </source>
</evidence>
<organism evidence="9 10">
    <name type="scientific">Hyphomonas chukchiensis</name>
    <dbReference type="NCBI Taxonomy" id="1280947"/>
    <lineage>
        <taxon>Bacteria</taxon>
        <taxon>Pseudomonadati</taxon>
        <taxon>Pseudomonadota</taxon>
        <taxon>Alphaproteobacteria</taxon>
        <taxon>Hyphomonadales</taxon>
        <taxon>Hyphomonadaceae</taxon>
        <taxon>Hyphomonas</taxon>
    </lineage>
</organism>
<evidence type="ECO:0000256" key="2">
    <source>
        <dbReference type="ARBA" id="ARBA00009080"/>
    </source>
</evidence>
<feature type="domain" description="3-hydroxyisobutyrate dehydrogenase-like NAD-binding" evidence="8">
    <location>
        <begin position="165"/>
        <end position="290"/>
    </location>
</feature>
<dbReference type="GO" id="GO:0051287">
    <property type="term" value="F:NAD binding"/>
    <property type="evidence" value="ECO:0007669"/>
    <property type="project" value="InterPro"/>
</dbReference>
<evidence type="ECO:0000256" key="4">
    <source>
        <dbReference type="ARBA" id="ARBA00023002"/>
    </source>
</evidence>
<gene>
    <name evidence="9" type="ORF">HY30_17435</name>
</gene>
<dbReference type="Proteomes" id="UP000027190">
    <property type="component" value="Unassembled WGS sequence"/>
</dbReference>
<evidence type="ECO:0000313" key="10">
    <source>
        <dbReference type="Proteomes" id="UP000027190"/>
    </source>
</evidence>
<dbReference type="PATRIC" id="fig|1280947.3.peg.2068"/>
<evidence type="ECO:0000313" key="9">
    <source>
        <dbReference type="EMBL" id="KCZ57705.1"/>
    </source>
</evidence>
<proteinExistence type="inferred from homology"/>
<dbReference type="RefSeq" id="WP_034739951.1">
    <property type="nucleotide sequence ID" value="NZ_AWFG01000029.1"/>
</dbReference>
<comment type="similarity">
    <text evidence="2">Belongs to the HIBADH-related family.</text>
</comment>
<dbReference type="EMBL" id="AWFG01000029">
    <property type="protein sequence ID" value="KCZ57705.1"/>
    <property type="molecule type" value="Genomic_DNA"/>
</dbReference>
<dbReference type="FunFam" id="1.10.1040.10:FF:000006">
    <property type="entry name" value="3-hydroxyisobutyrate dehydrogenase"/>
    <property type="match status" value="1"/>
</dbReference>
<evidence type="ECO:0000256" key="3">
    <source>
        <dbReference type="ARBA" id="ARBA00022456"/>
    </source>
</evidence>
<dbReference type="PANTHER" id="PTHR22981:SF7">
    <property type="entry name" value="3-HYDROXYISOBUTYRATE DEHYDROGENASE, MITOCHONDRIAL"/>
    <property type="match status" value="1"/>
</dbReference>
<dbReference type="InterPro" id="IPR036291">
    <property type="entry name" value="NAD(P)-bd_dom_sf"/>
</dbReference>
<dbReference type="AlphaFoldDB" id="A0A062UNN4"/>
<name>A0A062UNN4_9PROT</name>
<keyword evidence="10" id="KW-1185">Reference proteome</keyword>
<dbReference type="InterPro" id="IPR029154">
    <property type="entry name" value="HIBADH-like_NADP-bd"/>
</dbReference>
<dbReference type="STRING" id="1280947.HY30_17435"/>
<dbReference type="SUPFAM" id="SSF51735">
    <property type="entry name" value="NAD(P)-binding Rossmann-fold domains"/>
    <property type="match status" value="1"/>
</dbReference>
<dbReference type="GO" id="GO:0009083">
    <property type="term" value="P:branched-chain amino acid catabolic process"/>
    <property type="evidence" value="ECO:0007669"/>
    <property type="project" value="UniProtKB-KW"/>
</dbReference>
<evidence type="ECO:0000256" key="6">
    <source>
        <dbReference type="PIRSR" id="PIRSR000103-1"/>
    </source>
</evidence>
<dbReference type="InterPro" id="IPR008927">
    <property type="entry name" value="6-PGluconate_DH-like_C_sf"/>
</dbReference>
<dbReference type="Gene3D" id="3.40.50.720">
    <property type="entry name" value="NAD(P)-binding Rossmann-like Domain"/>
    <property type="match status" value="1"/>
</dbReference>
<reference evidence="9 10" key="1">
    <citation type="journal article" date="2014" name="Antonie Van Leeuwenhoek">
        <title>Hyphomonas beringensis sp. nov. and Hyphomonas chukchiensis sp. nov., isolated from surface seawater of the Bering Sea and Chukchi Sea.</title>
        <authorList>
            <person name="Li C."/>
            <person name="Lai Q."/>
            <person name="Li G."/>
            <person name="Dong C."/>
            <person name="Wang J."/>
            <person name="Liao Y."/>
            <person name="Shao Z."/>
        </authorList>
    </citation>
    <scope>NUCLEOTIDE SEQUENCE [LARGE SCALE GENOMIC DNA]</scope>
    <source>
        <strain evidence="9 10">BH-BN04-4</strain>
    </source>
</reference>
<dbReference type="InterPro" id="IPR006115">
    <property type="entry name" value="6PGDH_NADP-bd"/>
</dbReference>
<dbReference type="SUPFAM" id="SSF48179">
    <property type="entry name" value="6-phosphogluconate dehydrogenase C-terminal domain-like"/>
    <property type="match status" value="1"/>
</dbReference>
<sequence length="301" mass="30617">MIRIAFIGLGNMGAGMCANLAKAGHQVRAFDLNTHAIAKAEASGAKGAASVAEAVSDAEVVVSMLPAGKHVLSVYFGPDGVAAHAPKGTLFLDCSTIAVEDAREAARQADAAGFSMVDAPVSGGTAGAEAGTLTFMCGGPDEGFARARQLLEKMGKNIFHAGGSGNGQAAKIANNMLLGISMIGTAEAFNLAEKLGLDAQTFFDISSTASGQCWSMTSYCPAPGPVPTSPANRDYQPGFAVAMMLKDLHLAAEAAKASGADIRLGEMAEAIYAKLDAKGFGSMDFSGVFKDLTGELGRGAN</sequence>
<dbReference type="Gene3D" id="1.10.1040.10">
    <property type="entry name" value="N-(1-d-carboxylethyl)-l-norvaline Dehydrogenase, domain 2"/>
    <property type="match status" value="1"/>
</dbReference>
<dbReference type="eggNOG" id="COG2084">
    <property type="taxonomic scope" value="Bacteria"/>
</dbReference>
<dbReference type="InterPro" id="IPR011548">
    <property type="entry name" value="HIBADH"/>
</dbReference>
<dbReference type="NCBIfam" id="TIGR01692">
    <property type="entry name" value="HIBADH"/>
    <property type="match status" value="1"/>
</dbReference>
<comment type="pathway">
    <text evidence="1">Amino-acid degradation.</text>
</comment>
<accession>A0A062UNN4</accession>